<feature type="region of interest" description="Disordered" evidence="1">
    <location>
        <begin position="363"/>
        <end position="383"/>
    </location>
</feature>
<protein>
    <submittedName>
        <fullName evidence="2">Uncharacterized protein</fullName>
    </submittedName>
</protein>
<sequence>MLYVPCARTVPSSRAEGVPMREESSCQSVLRVGALLLGLLVVLRGPRAEAFPIAPRTLWELTRDAELVVWAEVEAVTIRTFEDYDEYELSGLEEGVARLRVLEVWKGTAYPDERVEVAYEPSIYCPAPPRYEQGLLVVAFLSRSLGMWSTVGLSYGTRYPTDNDEAQAYRRAVEHAVKAQAKASPRVPYREGARGLASAPVDWEVLAASHPATRWDGLFRLVPKGDVVRDFYVAGVDRSVRLTSEQRETLARGFVAHTPLDRSLPMLLLSLRGHVSAEVDAAAARALETVLMDSGPSRWALLAFDLLRERHGEPLVARVVPEEEVIRRAWESAQPGGVGGRSNAVLSLAEEWQRFKQRRRMTPKPLPLPVEPPVAGVGGETPL</sequence>
<accession>A0A511SWS5</accession>
<reference evidence="2 3" key="1">
    <citation type="submission" date="2019-07" db="EMBL/GenBank/DDBJ databases">
        <title>Whole genome shotgun sequence of Myxococcus fulvus NBRC 100333.</title>
        <authorList>
            <person name="Hosoyama A."/>
            <person name="Uohara A."/>
            <person name="Ohji S."/>
            <person name="Ichikawa N."/>
        </authorList>
    </citation>
    <scope>NUCLEOTIDE SEQUENCE [LARGE SCALE GENOMIC DNA]</scope>
    <source>
        <strain evidence="2 3">NBRC 100333</strain>
    </source>
</reference>
<dbReference type="Proteomes" id="UP000321514">
    <property type="component" value="Unassembled WGS sequence"/>
</dbReference>
<gene>
    <name evidence="2" type="ORF">MFU01_14010</name>
</gene>
<evidence type="ECO:0000313" key="3">
    <source>
        <dbReference type="Proteomes" id="UP000321514"/>
    </source>
</evidence>
<comment type="caution">
    <text evidence="2">The sequence shown here is derived from an EMBL/GenBank/DDBJ whole genome shotgun (WGS) entry which is preliminary data.</text>
</comment>
<organism evidence="2 3">
    <name type="scientific">Myxococcus fulvus</name>
    <dbReference type="NCBI Taxonomy" id="33"/>
    <lineage>
        <taxon>Bacteria</taxon>
        <taxon>Pseudomonadati</taxon>
        <taxon>Myxococcota</taxon>
        <taxon>Myxococcia</taxon>
        <taxon>Myxococcales</taxon>
        <taxon>Cystobacterineae</taxon>
        <taxon>Myxococcaceae</taxon>
        <taxon>Myxococcus</taxon>
    </lineage>
</organism>
<evidence type="ECO:0000256" key="1">
    <source>
        <dbReference type="SAM" id="MobiDB-lite"/>
    </source>
</evidence>
<name>A0A511SWS5_MYXFU</name>
<dbReference type="EMBL" id="BJXR01000015">
    <property type="protein sequence ID" value="GEN06364.1"/>
    <property type="molecule type" value="Genomic_DNA"/>
</dbReference>
<evidence type="ECO:0000313" key="2">
    <source>
        <dbReference type="EMBL" id="GEN06364.1"/>
    </source>
</evidence>
<dbReference type="AlphaFoldDB" id="A0A511SWS5"/>
<proteinExistence type="predicted"/>